<keyword evidence="2" id="KW-1185">Reference proteome</keyword>
<dbReference type="Proteomes" id="UP000240688">
    <property type="component" value="Segment"/>
</dbReference>
<evidence type="ECO:0000313" key="2">
    <source>
        <dbReference type="Proteomes" id="UP000240688"/>
    </source>
</evidence>
<gene>
    <name evidence="1" type="ORF">CNR35_00009</name>
</gene>
<sequence length="94" mass="10519">MAAENSGGLVNYYLVQVDHPQRERQAPYQAECEDIIDALGMTFDEGNIFKEVWRQAAARQGKVKAGNTEVRGAQKIVHYGGRLLRKAMRAVQKA</sequence>
<protein>
    <recommendedName>
        <fullName evidence="3">3'-phosphatase, 5'-polynucleotide kinase</fullName>
    </recommendedName>
</protein>
<organism evidence="1 2">
    <name type="scientific">Pseudomonas phage inbricus</name>
    <dbReference type="NCBI Taxonomy" id="2048976"/>
    <lineage>
        <taxon>Viruses</taxon>
        <taxon>Duplodnaviria</taxon>
        <taxon>Heunggongvirae</taxon>
        <taxon>Uroviricota</taxon>
        <taxon>Caudoviricetes</taxon>
        <taxon>Schitoviridae</taxon>
        <taxon>Rothmandenesvirinae</taxon>
        <taxon>Inbricusvirus</taxon>
        <taxon>Inbricusvirus inbricus</taxon>
    </lineage>
</organism>
<evidence type="ECO:0008006" key="3">
    <source>
        <dbReference type="Google" id="ProtNLM"/>
    </source>
</evidence>
<proteinExistence type="predicted"/>
<reference evidence="2" key="1">
    <citation type="submission" date="2017-09" db="EMBL/GenBank/DDBJ databases">
        <authorList>
            <person name="Djurhuus A.M."/>
            <person name="Carstens A.B."/>
            <person name="Hansen L.H."/>
        </authorList>
    </citation>
    <scope>NUCLEOTIDE SEQUENCE [LARGE SCALE GENOMIC DNA]</scope>
</reference>
<dbReference type="EMBL" id="MG018928">
    <property type="protein sequence ID" value="ATW58105.1"/>
    <property type="molecule type" value="Genomic_DNA"/>
</dbReference>
<accession>A0A2H4P7F4</accession>
<evidence type="ECO:0000313" key="1">
    <source>
        <dbReference type="EMBL" id="ATW58105.1"/>
    </source>
</evidence>
<name>A0A2H4P7F4_9CAUD</name>